<evidence type="ECO:0000313" key="2">
    <source>
        <dbReference type="Proteomes" id="UP000095392"/>
    </source>
</evidence>
<sequence>MQQYQRREVQDWLNLFEQQKQSGLTAVKFCLQQQINAQLTVPTNINPHWVATVMNTFRIFKFV</sequence>
<protein>
    <recommendedName>
        <fullName evidence="3">Transposase</fullName>
    </recommendedName>
</protein>
<evidence type="ECO:0000313" key="1">
    <source>
        <dbReference type="EMBL" id="OES24400.1"/>
    </source>
</evidence>
<gene>
    <name evidence="1" type="ORF">BFV95_4829</name>
</gene>
<dbReference type="Proteomes" id="UP000095392">
    <property type="component" value="Unassembled WGS sequence"/>
</dbReference>
<dbReference type="AlphaFoldDB" id="A0AB36FMN2"/>
<name>A0AB36FMN2_ALTMA</name>
<dbReference type="RefSeq" id="WP_081334072.1">
    <property type="nucleotide sequence ID" value="NZ_MIPW01000045.1"/>
</dbReference>
<keyword evidence="2" id="KW-1185">Reference proteome</keyword>
<accession>A0AB36FMN2</accession>
<evidence type="ECO:0008006" key="3">
    <source>
        <dbReference type="Google" id="ProtNLM"/>
    </source>
</evidence>
<reference evidence="1 2" key="1">
    <citation type="submission" date="2016-09" db="EMBL/GenBank/DDBJ databases">
        <title>Draft Genome Sequence of four Alteromonas macleodii strains isolated from copper coupons and grown long-term at elevated copper levels.</title>
        <authorList>
            <person name="Cusick K."/>
            <person name="Dale J."/>
            <person name="Little B."/>
            <person name="Biffinger J."/>
        </authorList>
    </citation>
    <scope>NUCLEOTIDE SEQUENCE [LARGE SCALE GENOMIC DNA]</scope>
    <source>
        <strain evidence="1 2">KCP01</strain>
    </source>
</reference>
<dbReference type="EMBL" id="MIPY01000062">
    <property type="protein sequence ID" value="OES24400.1"/>
    <property type="molecule type" value="Genomic_DNA"/>
</dbReference>
<organism evidence="1 2">
    <name type="scientific">Alteromonas macleodii</name>
    <name type="common">Pseudoalteromonas macleodii</name>
    <dbReference type="NCBI Taxonomy" id="28108"/>
    <lineage>
        <taxon>Bacteria</taxon>
        <taxon>Pseudomonadati</taxon>
        <taxon>Pseudomonadota</taxon>
        <taxon>Gammaproteobacteria</taxon>
        <taxon>Alteromonadales</taxon>
        <taxon>Alteromonadaceae</taxon>
        <taxon>Alteromonas/Salinimonas group</taxon>
        <taxon>Alteromonas</taxon>
    </lineage>
</organism>
<comment type="caution">
    <text evidence="1">The sequence shown here is derived from an EMBL/GenBank/DDBJ whole genome shotgun (WGS) entry which is preliminary data.</text>
</comment>
<proteinExistence type="predicted"/>